<dbReference type="EMBL" id="ATDP01000106">
    <property type="protein sequence ID" value="EQB11707.1"/>
    <property type="molecule type" value="Genomic_DNA"/>
</dbReference>
<reference evidence="1 2" key="1">
    <citation type="journal article" date="2013" name="Genome Announc.">
        <title>Draft Genome Sequence of Sphingobium lactosutens Strain DS20T, Isolated from a Hexachlorocyclohexane Dumpsite.</title>
        <authorList>
            <person name="Kumar R."/>
            <person name="Dwivedi V."/>
            <person name="Negi V."/>
            <person name="Khurana J.P."/>
            <person name="Lal R."/>
        </authorList>
    </citation>
    <scope>NUCLEOTIDE SEQUENCE [LARGE SCALE GENOMIC DNA]</scope>
    <source>
        <strain evidence="1 2">DS20</strain>
    </source>
</reference>
<sequence>MPSTAFQLRDAFRDFVDLSTWQAPYAVTLTLRQKRMVEDGQGRSFEVRLTADRASQNFRHFMKLLNAAVHGKAASRFGRSVNVVPILEGGNGKRLHYHAAIDCPRDDLRRDFHHLIFSCWAKTDWGYWEHDVQPHADAGWIDYISKTRDKPVFADAIDWSNCHLPIDCRV</sequence>
<dbReference type="OrthoDB" id="7595563at2"/>
<gene>
    <name evidence="1" type="ORF">RLDS_21490</name>
</gene>
<evidence type="ECO:0000313" key="1">
    <source>
        <dbReference type="EMBL" id="EQB11707.1"/>
    </source>
</evidence>
<dbReference type="RefSeq" id="WP_021227771.1">
    <property type="nucleotide sequence ID" value="NZ_ATDP01000106.1"/>
</dbReference>
<dbReference type="PATRIC" id="fig|1331060.3.peg.4155"/>
<comment type="caution">
    <text evidence="1">The sequence shown here is derived from an EMBL/GenBank/DDBJ whole genome shotgun (WGS) entry which is preliminary data.</text>
</comment>
<dbReference type="eggNOG" id="ENOG502ZPU1">
    <property type="taxonomic scope" value="Bacteria"/>
</dbReference>
<protein>
    <submittedName>
        <fullName evidence="1">Uncharacterized protein</fullName>
    </submittedName>
</protein>
<accession>T0HFB6</accession>
<proteinExistence type="predicted"/>
<name>T0HFB6_9SPHN</name>
<dbReference type="AlphaFoldDB" id="T0HFB6"/>
<dbReference type="Proteomes" id="UP000015531">
    <property type="component" value="Unassembled WGS sequence"/>
</dbReference>
<keyword evidence="2" id="KW-1185">Reference proteome</keyword>
<evidence type="ECO:0000313" key="2">
    <source>
        <dbReference type="Proteomes" id="UP000015531"/>
    </source>
</evidence>
<organism evidence="1 2">
    <name type="scientific">Sphingobium lactosutens DS20</name>
    <dbReference type="NCBI Taxonomy" id="1331060"/>
    <lineage>
        <taxon>Bacteria</taxon>
        <taxon>Pseudomonadati</taxon>
        <taxon>Pseudomonadota</taxon>
        <taxon>Alphaproteobacteria</taxon>
        <taxon>Sphingomonadales</taxon>
        <taxon>Sphingomonadaceae</taxon>
        <taxon>Sphingobium</taxon>
    </lineage>
</organism>